<name>A0A814HN63_9BILA</name>
<dbReference type="AlphaFoldDB" id="A0A814HN63"/>
<feature type="compositionally biased region" description="Polar residues" evidence="1">
    <location>
        <begin position="55"/>
        <end position="64"/>
    </location>
</feature>
<proteinExistence type="predicted"/>
<comment type="caution">
    <text evidence="2">The sequence shown here is derived from an EMBL/GenBank/DDBJ whole genome shotgun (WGS) entry which is preliminary data.</text>
</comment>
<dbReference type="EMBL" id="CAJNOO010000695">
    <property type="protein sequence ID" value="CAF1013105.1"/>
    <property type="molecule type" value="Genomic_DNA"/>
</dbReference>
<dbReference type="Proteomes" id="UP000663882">
    <property type="component" value="Unassembled WGS sequence"/>
</dbReference>
<feature type="region of interest" description="Disordered" evidence="1">
    <location>
        <begin position="50"/>
        <end position="76"/>
    </location>
</feature>
<protein>
    <submittedName>
        <fullName evidence="2">Uncharacterized protein</fullName>
    </submittedName>
</protein>
<evidence type="ECO:0000313" key="3">
    <source>
        <dbReference type="Proteomes" id="UP000663882"/>
    </source>
</evidence>
<dbReference type="OrthoDB" id="10061170at2759"/>
<accession>A0A814HN63</accession>
<evidence type="ECO:0000256" key="1">
    <source>
        <dbReference type="SAM" id="MobiDB-lite"/>
    </source>
</evidence>
<organism evidence="2 3">
    <name type="scientific">Rotaria sordida</name>
    <dbReference type="NCBI Taxonomy" id="392033"/>
    <lineage>
        <taxon>Eukaryota</taxon>
        <taxon>Metazoa</taxon>
        <taxon>Spiralia</taxon>
        <taxon>Gnathifera</taxon>
        <taxon>Rotifera</taxon>
        <taxon>Eurotatoria</taxon>
        <taxon>Bdelloidea</taxon>
        <taxon>Philodinida</taxon>
        <taxon>Philodinidae</taxon>
        <taxon>Rotaria</taxon>
    </lineage>
</organism>
<sequence>MTKTNQRTTAGNINTASSYNLEEMIAYIGRNPNVTFRVHRHLVQVPYPQHLNAPIESSTPQTPKRNLDSNDNDAAQISEQQRVFSNSKQKNTGQMNLSMAPNSAHLLDWNPVLDQPQQQASDQFLPKLASYGIHLEYHISIFSTNMEQIKVEVYV</sequence>
<reference evidence="2" key="1">
    <citation type="submission" date="2021-02" db="EMBL/GenBank/DDBJ databases">
        <authorList>
            <person name="Nowell W R."/>
        </authorList>
    </citation>
    <scope>NUCLEOTIDE SEQUENCE</scope>
</reference>
<gene>
    <name evidence="2" type="ORF">RFH988_LOCUS14788</name>
</gene>
<evidence type="ECO:0000313" key="2">
    <source>
        <dbReference type="EMBL" id="CAF1013105.1"/>
    </source>
</evidence>